<keyword evidence="3 7" id="KW-0418">Kinase</keyword>
<feature type="region of interest" description="Disordered" evidence="5">
    <location>
        <begin position="373"/>
        <end position="404"/>
    </location>
</feature>
<dbReference type="GO" id="GO:0005524">
    <property type="term" value="F:ATP binding"/>
    <property type="evidence" value="ECO:0007669"/>
    <property type="project" value="UniProtKB-KW"/>
</dbReference>
<evidence type="ECO:0000256" key="5">
    <source>
        <dbReference type="SAM" id="MobiDB-lite"/>
    </source>
</evidence>
<evidence type="ECO:0000259" key="6">
    <source>
        <dbReference type="PROSITE" id="PS50011"/>
    </source>
</evidence>
<dbReference type="PANTHER" id="PTHR43289">
    <property type="entry name" value="MITOGEN-ACTIVATED PROTEIN KINASE KINASE KINASE 20-RELATED"/>
    <property type="match status" value="1"/>
</dbReference>
<dbReference type="InterPro" id="IPR049806">
    <property type="entry name" value="MasK-like_C"/>
</dbReference>
<dbReference type="CDD" id="cd14014">
    <property type="entry name" value="STKc_PknB_like"/>
    <property type="match status" value="1"/>
</dbReference>
<dbReference type="InterPro" id="IPR000719">
    <property type="entry name" value="Prot_kinase_dom"/>
</dbReference>
<organism evidence="7 8">
    <name type="scientific">Myxococcus xanthus</name>
    <dbReference type="NCBI Taxonomy" id="34"/>
    <lineage>
        <taxon>Bacteria</taxon>
        <taxon>Pseudomonadati</taxon>
        <taxon>Myxococcota</taxon>
        <taxon>Myxococcia</taxon>
        <taxon>Myxococcales</taxon>
        <taxon>Cystobacterineae</taxon>
        <taxon>Myxococcaceae</taxon>
        <taxon>Myxococcus</taxon>
    </lineage>
</organism>
<dbReference type="Gene3D" id="1.10.510.10">
    <property type="entry name" value="Transferase(Phosphotransferase) domain 1"/>
    <property type="match status" value="1"/>
</dbReference>
<evidence type="ECO:0000256" key="2">
    <source>
        <dbReference type="ARBA" id="ARBA00022741"/>
    </source>
</evidence>
<evidence type="ECO:0000313" key="8">
    <source>
        <dbReference type="Proteomes" id="UP000533080"/>
    </source>
</evidence>
<keyword evidence="7" id="KW-0723">Serine/threonine-protein kinase</keyword>
<dbReference type="NCBIfam" id="NF033768">
    <property type="entry name" value="myxo_SS_tail"/>
    <property type="match status" value="1"/>
</dbReference>
<dbReference type="InterPro" id="IPR011009">
    <property type="entry name" value="Kinase-like_dom_sf"/>
</dbReference>
<proteinExistence type="predicted"/>
<evidence type="ECO:0000313" key="7">
    <source>
        <dbReference type="EMBL" id="NOJ83122.1"/>
    </source>
</evidence>
<dbReference type="PANTHER" id="PTHR43289:SF34">
    <property type="entry name" value="SERINE_THREONINE-PROTEIN KINASE YBDM-RELATED"/>
    <property type="match status" value="1"/>
</dbReference>
<protein>
    <submittedName>
        <fullName evidence="7">Serine/threonine protein kinase</fullName>
    </submittedName>
</protein>
<name>A0A7Y4IPP4_MYXXA</name>
<keyword evidence="2" id="KW-0547">Nucleotide-binding</keyword>
<dbReference type="PROSITE" id="PS50011">
    <property type="entry name" value="PROTEIN_KINASE_DOM"/>
    <property type="match status" value="1"/>
</dbReference>
<dbReference type="Proteomes" id="UP000533080">
    <property type="component" value="Unassembled WGS sequence"/>
</dbReference>
<comment type="caution">
    <text evidence="7">The sequence shown here is derived from an EMBL/GenBank/DDBJ whole genome shotgun (WGS) entry which is preliminary data.</text>
</comment>
<reference evidence="7 8" key="1">
    <citation type="submission" date="2020-05" db="EMBL/GenBank/DDBJ databases">
        <authorList>
            <person name="Whitworth D."/>
        </authorList>
    </citation>
    <scope>NUCLEOTIDE SEQUENCE [LARGE SCALE GENOMIC DNA]</scope>
    <source>
        <strain evidence="7 8">AM005</strain>
    </source>
</reference>
<dbReference type="AlphaFoldDB" id="A0A7Y4IPP4"/>
<dbReference type="SUPFAM" id="SSF56112">
    <property type="entry name" value="Protein kinase-like (PK-like)"/>
    <property type="match status" value="1"/>
</dbReference>
<evidence type="ECO:0000256" key="4">
    <source>
        <dbReference type="ARBA" id="ARBA00022840"/>
    </source>
</evidence>
<sequence length="641" mass="68185">MSPPQTTLPVTETGLVPLLQPYGPYVLVRKLAEGGMAEIFLAKLLGADGFERNVVIKRMLPHLTNNPDFVEMFRDEARLAAKLAHPNIVQIQELGFAEGCYYICMEYLAGEDFSTTLRLAGRKRHYVPLPVVLRVLIDAARGLHFAHEFTNEAGQPLNVVHRDISPSNLYLTYQGQVKVLDFGIAKAESRLVNTRTGVVKGKYMYMAPEQARGKEVDRRADIFALGVSLYEALTHVRPFSRENDLAVLNALLQGELKPPRELRPDLPEELEAILLKAMAFKPEDRYPTAEAFADALETFLSEHLSGSGAMPLGTFLKGHFGEERFTERSRIPTLATLNATYGGAAAGAQGQAPGAEAQGTNLYGVLAREGDATSAQRPGMSVRPSSPGVPAHGAASRGPTSLEPTAGVRRWRTLAVGLAGGLLLAAAGIVGYRQWMTTPASMSLVPATAPVVAAVAPEDAAAQAGAPMAPVGAAAQAGSLTDAVAHGAGGDVAETDSAGSPEDAAGATERDEAGLSGAASGVEPEADEEGADAAPVRSKKDASQKRVTLGIDDVQRVVSRGRARITTCFERYKADLPSSQGEVQVQLTIVSSGKVRAGTRGPLASSSVGRCLEAQAERLRFPPHRDQEVTVVMPFSWRVTQ</sequence>
<accession>A0A7Y4IPP4</accession>
<dbReference type="EMBL" id="JABFNT010000167">
    <property type="protein sequence ID" value="NOJ83122.1"/>
    <property type="molecule type" value="Genomic_DNA"/>
</dbReference>
<dbReference type="GO" id="GO:0004674">
    <property type="term" value="F:protein serine/threonine kinase activity"/>
    <property type="evidence" value="ECO:0007669"/>
    <property type="project" value="UniProtKB-KW"/>
</dbReference>
<keyword evidence="4" id="KW-0067">ATP-binding</keyword>
<dbReference type="PROSITE" id="PS00109">
    <property type="entry name" value="PROTEIN_KINASE_TYR"/>
    <property type="match status" value="1"/>
</dbReference>
<feature type="domain" description="Protein kinase" evidence="6">
    <location>
        <begin position="25"/>
        <end position="300"/>
    </location>
</feature>
<evidence type="ECO:0000256" key="3">
    <source>
        <dbReference type="ARBA" id="ARBA00022777"/>
    </source>
</evidence>
<dbReference type="InterPro" id="IPR008266">
    <property type="entry name" value="Tyr_kinase_AS"/>
</dbReference>
<feature type="region of interest" description="Disordered" evidence="5">
    <location>
        <begin position="487"/>
        <end position="545"/>
    </location>
</feature>
<dbReference type="Pfam" id="PF00069">
    <property type="entry name" value="Pkinase"/>
    <property type="match status" value="1"/>
</dbReference>
<gene>
    <name evidence="7" type="ORF">HNV28_33240</name>
</gene>
<dbReference type="Gene3D" id="3.30.200.20">
    <property type="entry name" value="Phosphorylase Kinase, domain 1"/>
    <property type="match status" value="1"/>
</dbReference>
<dbReference type="RefSeq" id="WP_171444923.1">
    <property type="nucleotide sequence ID" value="NZ_JABFNS010000169.1"/>
</dbReference>
<evidence type="ECO:0000256" key="1">
    <source>
        <dbReference type="ARBA" id="ARBA00022679"/>
    </source>
</evidence>
<keyword evidence="1" id="KW-0808">Transferase</keyword>